<keyword evidence="2" id="KW-0611">Plant defense</keyword>
<dbReference type="SUPFAM" id="SSF52058">
    <property type="entry name" value="L domain-like"/>
    <property type="match status" value="1"/>
</dbReference>
<dbReference type="SUPFAM" id="SSF52540">
    <property type="entry name" value="P-loop containing nucleoside triphosphate hydrolases"/>
    <property type="match status" value="1"/>
</dbReference>
<dbReference type="PRINTS" id="PR00364">
    <property type="entry name" value="DISEASERSIST"/>
</dbReference>
<evidence type="ECO:0000259" key="5">
    <source>
        <dbReference type="Pfam" id="PF23598"/>
    </source>
</evidence>
<dbReference type="AlphaFoldDB" id="R7WD51"/>
<dbReference type="InterPro" id="IPR036388">
    <property type="entry name" value="WH-like_DNA-bd_sf"/>
</dbReference>
<dbReference type="Gene3D" id="3.80.10.10">
    <property type="entry name" value="Ribonuclease Inhibitor"/>
    <property type="match status" value="2"/>
</dbReference>
<dbReference type="GO" id="GO:0002758">
    <property type="term" value="P:innate immune response-activating signaling pathway"/>
    <property type="evidence" value="ECO:0007669"/>
    <property type="project" value="UniProtKB-ARBA"/>
</dbReference>
<dbReference type="InterPro" id="IPR044974">
    <property type="entry name" value="Disease_R_plants"/>
</dbReference>
<feature type="domain" description="Disease resistance protein winged helix" evidence="4">
    <location>
        <begin position="261"/>
        <end position="331"/>
    </location>
</feature>
<evidence type="ECO:0000259" key="4">
    <source>
        <dbReference type="Pfam" id="PF23559"/>
    </source>
</evidence>
<evidence type="ECO:0000313" key="6">
    <source>
        <dbReference type="EnsemblPlants" id="EMT19978"/>
    </source>
</evidence>
<name>R7WD51_AEGTA</name>
<keyword evidence="1" id="KW-0677">Repeat</keyword>
<dbReference type="InterPro" id="IPR032675">
    <property type="entry name" value="LRR_dom_sf"/>
</dbReference>
<dbReference type="InterPro" id="IPR027417">
    <property type="entry name" value="P-loop_NTPase"/>
</dbReference>
<evidence type="ECO:0000256" key="2">
    <source>
        <dbReference type="ARBA" id="ARBA00022821"/>
    </source>
</evidence>
<feature type="domain" description="Disease resistance R13L4/SHOC-2-like LRR" evidence="5">
    <location>
        <begin position="875"/>
        <end position="1002"/>
    </location>
</feature>
<dbReference type="PANTHER" id="PTHR23155:SF963">
    <property type="entry name" value="OS06G0287000 PROTEIN"/>
    <property type="match status" value="1"/>
</dbReference>
<evidence type="ECO:0000259" key="3">
    <source>
        <dbReference type="Pfam" id="PF00931"/>
    </source>
</evidence>
<dbReference type="Pfam" id="PF00931">
    <property type="entry name" value="NB-ARC"/>
    <property type="match status" value="1"/>
</dbReference>
<organism evidence="6">
    <name type="scientific">Aegilops tauschii</name>
    <name type="common">Tausch's goatgrass</name>
    <name type="synonym">Aegilops squarrosa</name>
    <dbReference type="NCBI Taxonomy" id="37682"/>
    <lineage>
        <taxon>Eukaryota</taxon>
        <taxon>Viridiplantae</taxon>
        <taxon>Streptophyta</taxon>
        <taxon>Embryophyta</taxon>
        <taxon>Tracheophyta</taxon>
        <taxon>Spermatophyta</taxon>
        <taxon>Magnoliopsida</taxon>
        <taxon>Liliopsida</taxon>
        <taxon>Poales</taxon>
        <taxon>Poaceae</taxon>
        <taxon>BOP clade</taxon>
        <taxon>Pooideae</taxon>
        <taxon>Triticodae</taxon>
        <taxon>Triticeae</taxon>
        <taxon>Triticinae</taxon>
        <taxon>Aegilops</taxon>
    </lineage>
</organism>
<dbReference type="PANTHER" id="PTHR23155">
    <property type="entry name" value="DISEASE RESISTANCE PROTEIN RP"/>
    <property type="match status" value="1"/>
</dbReference>
<protein>
    <submittedName>
        <fullName evidence="6">Disease resistance protein RPM1</fullName>
    </submittedName>
</protein>
<feature type="domain" description="NB-ARC" evidence="3">
    <location>
        <begin position="7"/>
        <end position="173"/>
    </location>
</feature>
<evidence type="ECO:0000256" key="1">
    <source>
        <dbReference type="ARBA" id="ARBA00022737"/>
    </source>
</evidence>
<dbReference type="Pfam" id="PF23598">
    <property type="entry name" value="LRR_14"/>
    <property type="match status" value="3"/>
</dbReference>
<dbReference type="Pfam" id="PF23559">
    <property type="entry name" value="WHD_DRP"/>
    <property type="match status" value="1"/>
</dbReference>
<dbReference type="InterPro" id="IPR058922">
    <property type="entry name" value="WHD_DRP"/>
</dbReference>
<feature type="domain" description="Disease resistance R13L4/SHOC-2-like LRR" evidence="5">
    <location>
        <begin position="539"/>
        <end position="780"/>
    </location>
</feature>
<accession>R7WD51</accession>
<dbReference type="InterPro" id="IPR002182">
    <property type="entry name" value="NB-ARC"/>
</dbReference>
<dbReference type="InterPro" id="IPR042197">
    <property type="entry name" value="Apaf_helical"/>
</dbReference>
<dbReference type="GO" id="GO:0043531">
    <property type="term" value="F:ADP binding"/>
    <property type="evidence" value="ECO:0007669"/>
    <property type="project" value="InterPro"/>
</dbReference>
<dbReference type="InterPro" id="IPR055414">
    <property type="entry name" value="LRR_R13L4/SHOC2-like"/>
</dbReference>
<dbReference type="SUPFAM" id="SSF52047">
    <property type="entry name" value="RNI-like"/>
    <property type="match status" value="1"/>
</dbReference>
<dbReference type="GO" id="GO:0009626">
    <property type="term" value="P:plant-type hypersensitive response"/>
    <property type="evidence" value="ECO:0007669"/>
    <property type="project" value="UniProtKB-ARBA"/>
</dbReference>
<dbReference type="Gene3D" id="3.40.50.300">
    <property type="entry name" value="P-loop containing nucleotide triphosphate hydrolases"/>
    <property type="match status" value="1"/>
</dbReference>
<dbReference type="GO" id="GO:0042742">
    <property type="term" value="P:defense response to bacterium"/>
    <property type="evidence" value="ECO:0007669"/>
    <property type="project" value="UniProtKB-ARBA"/>
</dbReference>
<reference evidence="6" key="1">
    <citation type="submission" date="2015-06" db="UniProtKB">
        <authorList>
            <consortium name="EnsemblPlants"/>
        </authorList>
    </citation>
    <scope>IDENTIFICATION</scope>
</reference>
<dbReference type="Gene3D" id="1.10.10.10">
    <property type="entry name" value="Winged helix-like DNA-binding domain superfamily/Winged helix DNA-binding domain"/>
    <property type="match status" value="1"/>
</dbReference>
<sequence length="1068" mass="120003">MDVNTRDGDAKVICVVGMGGLGKTTLARKTYESKEDIVKNFSCCAWITVSQSFYKIEMLKDMIRQLLGGDSLKNLLKELEGKVVQVKDLAEYLNQEIKDKRYLIILDDLWTIDAWRWIKDIVFPNSNKKGSRIIVTTRDVGLAKECTLESLIYHLKTLEVVEATNLLLKKSRKTNEDMTTDANFKSIVEKLVKKCGCLPLAILTIGGILATKKIVEWEHVYNQLPSELESNPSLEAMKMMVTLSYNHLPSHLKPCFLYLSIFPEDFEIKMRRLVERWIAEGLIRGGTGVNIEDVAKGYFNELINRSMLQASRVNIEGVVKSCRVHDIVRDVMISVSRDENFVHVAGNNVTGATEETFRHVAYHGSMCQKIDMDWSHVRSITVFGERPLRPSPSICSPDMRMVRALDLENAQFQVTQKDIINIGLFRHLKYLNFSDPRGYSHIYKLPRSIGKLQGLRTLNIRDSYITELPTEICKLKSLHSLRCTRNSSYEYFDLYSPRECLVQTLCLPMLFTPLTDPSDCTEKVAELHMAWSSRWSESEGVRVPKGIGNLKELQILEVVDIRRTSCKAIKELGELVQLRKLSVATEGATKQKCKVLCDAIQKLTCLRSLEVHGSLEVDGSLEWLHDVSSPPPLLRSLKLYGCLGEIPGWVGDLMHLVKLHLWRSEIKEEGKIMEILGPLPNLMHLRLGRGSYIGEKLAFKTGAFPNLKNLDIWGLSEELKFEDGTSPQLAMIDINWCILASGIIGVNQLPKLKEIALGHYGRVANLAMLQSEIEAHPNSPPRRSALHLQFVLTEIEQVSCQFHHKQQSAGSAGGAGRYKWSTQNGLTAARYAILFLNVSLCAEHSDCALENADADEEHRQAIQSALKLTHLVKLLVKLCLFGSEIKEEGKIMEMLGSLPNLMQLRLERDAYIGEKLAFKTGAFPNLKKLGIRDLDELIELKFEDGTSPQLAMIHICWCELRSGITGVNHLPKLQEISLGFGGRVAKLAMLQSEVDAHTNSPVLRLYNERSGHDLWDVFVQLEDVTGESSSLHPEPAAAGESSQSQAVGMATANISNSQDDVLYTYNSC</sequence>
<dbReference type="FunFam" id="1.10.10.10:FF:000322">
    <property type="entry name" value="Probable disease resistance protein At1g63360"/>
    <property type="match status" value="1"/>
</dbReference>
<dbReference type="EnsemblPlants" id="EMT19978">
    <property type="protein sequence ID" value="EMT19978"/>
    <property type="gene ID" value="F775_07285"/>
</dbReference>
<proteinExistence type="predicted"/>
<dbReference type="Gene3D" id="1.10.8.430">
    <property type="entry name" value="Helical domain of apoptotic protease-activating factors"/>
    <property type="match status" value="1"/>
</dbReference>
<feature type="domain" description="Disease resistance R13L4/SHOC-2-like LRR" evidence="5">
    <location>
        <begin position="376"/>
        <end position="486"/>
    </location>
</feature>